<comment type="caution">
    <text evidence="1">The sequence shown here is derived from an EMBL/GenBank/DDBJ whole genome shotgun (WGS) entry which is preliminary data.</text>
</comment>
<keyword evidence="2" id="KW-1185">Reference proteome</keyword>
<proteinExistence type="predicted"/>
<sequence>MTNKIYNMPDDKNPRVPMAEHPFRHMVEVQMRFNDTDMLGHVNNSVYLGYFDLGKTQYFTDVAKGVVDWGNINIVVVNLNVDFFAPTFINEQVAVLTQVVSIGQKSLTMEQRLVNVKTGQVKCMARTVMAGIDLHTGQSQPIDADWVDNMSAFEGRILTNQVAK</sequence>
<organism evidence="1 2">
    <name type="scientific">Muribaculum caecicola</name>
    <dbReference type="NCBI Taxonomy" id="3038144"/>
    <lineage>
        <taxon>Bacteria</taxon>
        <taxon>Pseudomonadati</taxon>
        <taxon>Bacteroidota</taxon>
        <taxon>Bacteroidia</taxon>
        <taxon>Bacteroidales</taxon>
        <taxon>Muribaculaceae</taxon>
        <taxon>Muribaculum</taxon>
    </lineage>
</organism>
<evidence type="ECO:0000313" key="2">
    <source>
        <dbReference type="Proteomes" id="UP000305401"/>
    </source>
</evidence>
<dbReference type="Proteomes" id="UP000305401">
    <property type="component" value="Unassembled WGS sequence"/>
</dbReference>
<accession>A0AC61S5G7</accession>
<evidence type="ECO:0000313" key="1">
    <source>
        <dbReference type="EMBL" id="THG51265.1"/>
    </source>
</evidence>
<dbReference type="EMBL" id="SSTG01000064">
    <property type="protein sequence ID" value="THG51265.1"/>
    <property type="molecule type" value="Genomic_DNA"/>
</dbReference>
<reference evidence="1" key="1">
    <citation type="submission" date="2019-04" db="EMBL/GenBank/DDBJ databases">
        <title>Microbes associate with the intestines of laboratory mice.</title>
        <authorList>
            <person name="Navarre W."/>
            <person name="Wong E."/>
            <person name="Huang K.C."/>
            <person name="Tropini C."/>
            <person name="Ng K."/>
            <person name="Yu B."/>
        </authorList>
    </citation>
    <scope>NUCLEOTIDE SEQUENCE</scope>
    <source>
        <strain evidence="1">NM86_A22</strain>
    </source>
</reference>
<protein>
    <submittedName>
        <fullName evidence="1">Acyl-CoA thioesterase</fullName>
    </submittedName>
</protein>
<gene>
    <name evidence="1" type="ORF">E5990_06230</name>
</gene>
<name>A0AC61S5G7_9BACT</name>